<evidence type="ECO:0000256" key="8">
    <source>
        <dbReference type="ARBA" id="ARBA00023136"/>
    </source>
</evidence>
<dbReference type="GO" id="GO:0008654">
    <property type="term" value="P:phospholipid biosynthetic process"/>
    <property type="evidence" value="ECO:0007669"/>
    <property type="project" value="UniProtKB-KW"/>
</dbReference>
<feature type="domain" description="CDP-alcohol phosphatidyltransferase C-terminal" evidence="14">
    <location>
        <begin position="222"/>
        <end position="257"/>
    </location>
</feature>
<dbReference type="Gene3D" id="1.20.120.1760">
    <property type="match status" value="1"/>
</dbReference>
<dbReference type="InterPro" id="IPR050324">
    <property type="entry name" value="CDP-alcohol_PTase-I"/>
</dbReference>
<protein>
    <submittedName>
        <fullName evidence="15">CDP-diacylglycerol--serine O-phosphatidyltransferase</fullName>
    </submittedName>
</protein>
<feature type="transmembrane region" description="Helical" evidence="13">
    <location>
        <begin position="218"/>
        <end position="236"/>
    </location>
</feature>
<dbReference type="InterPro" id="IPR048254">
    <property type="entry name" value="CDP_ALCOHOL_P_TRANSF_CS"/>
</dbReference>
<feature type="transmembrane region" description="Helical" evidence="13">
    <location>
        <begin position="120"/>
        <end position="140"/>
    </location>
</feature>
<organism evidence="15 16">
    <name type="scientific">Roseibium suaedae</name>
    <dbReference type="NCBI Taxonomy" id="735517"/>
    <lineage>
        <taxon>Bacteria</taxon>
        <taxon>Pseudomonadati</taxon>
        <taxon>Pseudomonadota</taxon>
        <taxon>Alphaproteobacteria</taxon>
        <taxon>Hyphomicrobiales</taxon>
        <taxon>Stappiaceae</taxon>
        <taxon>Roseibium</taxon>
    </lineage>
</organism>
<keyword evidence="5 13" id="KW-0812">Transmembrane</keyword>
<comment type="similarity">
    <text evidence="2 11">Belongs to the CDP-alcohol phosphatidyltransferase class-I family.</text>
</comment>
<dbReference type="Pfam" id="PF08009">
    <property type="entry name" value="CDP-OH_P_tran_2"/>
    <property type="match status" value="1"/>
</dbReference>
<evidence type="ECO:0000256" key="5">
    <source>
        <dbReference type="ARBA" id="ARBA00022692"/>
    </source>
</evidence>
<feature type="transmembrane region" description="Helical" evidence="13">
    <location>
        <begin position="152"/>
        <end position="175"/>
    </location>
</feature>
<reference evidence="15 16" key="1">
    <citation type="submission" date="2016-11" db="EMBL/GenBank/DDBJ databases">
        <authorList>
            <person name="Jaros S."/>
            <person name="Januszkiewicz K."/>
            <person name="Wedrychowicz H."/>
        </authorList>
    </citation>
    <scope>NUCLEOTIDE SEQUENCE [LARGE SCALE GENOMIC DNA]</scope>
    <source>
        <strain evidence="15 16">DSM 22153</strain>
    </source>
</reference>
<sequence length="298" mass="33041">MQNEHQHTPDPSAEEGADSERRTPRFRRVPMRLILPNMVTLLALCSGLTAIRMAFEGRWEFAIGAVLVAAVLDALDGRVARLLKGTSRFGAELDSLADFVNFGVTPALMLYVWILKDAGSFGWIAALIFAISGALRLARFNVALDDPNKPEWAAHFFTGVPAPAGALTVLMPIYWEFLGFLPHWPEFAPGVAIYTIAIAFLMISRLPTYSGKKFGTRIRRDLVLPLFLVAVLLVALTVSYPFQMLTVGSALYLVSIPFAWRSHRQYLRTDATVTMDDDGDCADTDLDHLSDRDKHDSV</sequence>
<keyword evidence="3" id="KW-0444">Lipid biosynthesis</keyword>
<dbReference type="GO" id="GO:0016780">
    <property type="term" value="F:phosphotransferase activity, for other substituted phosphate groups"/>
    <property type="evidence" value="ECO:0007669"/>
    <property type="project" value="InterPro"/>
</dbReference>
<evidence type="ECO:0000256" key="13">
    <source>
        <dbReference type="SAM" id="Phobius"/>
    </source>
</evidence>
<evidence type="ECO:0000259" key="14">
    <source>
        <dbReference type="Pfam" id="PF08009"/>
    </source>
</evidence>
<dbReference type="PANTHER" id="PTHR14269">
    <property type="entry name" value="CDP-DIACYLGLYCEROL--GLYCEROL-3-PHOSPHATE 3-PHOSPHATIDYLTRANSFERASE-RELATED"/>
    <property type="match status" value="1"/>
</dbReference>
<dbReference type="Pfam" id="PF01066">
    <property type="entry name" value="CDP-OH_P_transf"/>
    <property type="match status" value="1"/>
</dbReference>
<evidence type="ECO:0000256" key="7">
    <source>
        <dbReference type="ARBA" id="ARBA00023098"/>
    </source>
</evidence>
<keyword evidence="8 13" id="KW-0472">Membrane</keyword>
<dbReference type="InterPro" id="IPR000462">
    <property type="entry name" value="CDP-OH_P_trans"/>
</dbReference>
<dbReference type="AlphaFoldDB" id="A0A1M7LLC6"/>
<dbReference type="PANTHER" id="PTHR14269:SF61">
    <property type="entry name" value="CDP-DIACYLGLYCEROL--SERINE O-PHOSPHATIDYLTRANSFERASE"/>
    <property type="match status" value="1"/>
</dbReference>
<keyword evidence="16" id="KW-1185">Reference proteome</keyword>
<dbReference type="STRING" id="735517.SAMN05444272_3242"/>
<dbReference type="EMBL" id="FRBW01000003">
    <property type="protein sequence ID" value="SHM78913.1"/>
    <property type="molecule type" value="Genomic_DNA"/>
</dbReference>
<evidence type="ECO:0000256" key="11">
    <source>
        <dbReference type="RuleBase" id="RU003750"/>
    </source>
</evidence>
<accession>A0A1M7LLC6</accession>
<name>A0A1M7LLC6_9HYPH</name>
<dbReference type="OrthoDB" id="9777147at2"/>
<gene>
    <name evidence="15" type="ORF">SAMN05444272_3242</name>
</gene>
<dbReference type="InterPro" id="IPR012616">
    <property type="entry name" value="CDP-OH_P_trans_C"/>
</dbReference>
<dbReference type="PROSITE" id="PS00379">
    <property type="entry name" value="CDP_ALCOHOL_P_TRANSF"/>
    <property type="match status" value="1"/>
</dbReference>
<evidence type="ECO:0000256" key="6">
    <source>
        <dbReference type="ARBA" id="ARBA00022989"/>
    </source>
</evidence>
<evidence type="ECO:0000313" key="15">
    <source>
        <dbReference type="EMBL" id="SHM78913.1"/>
    </source>
</evidence>
<evidence type="ECO:0000256" key="4">
    <source>
        <dbReference type="ARBA" id="ARBA00022679"/>
    </source>
</evidence>
<keyword evidence="7" id="KW-0443">Lipid metabolism</keyword>
<keyword evidence="10" id="KW-1208">Phospholipid metabolism</keyword>
<feature type="transmembrane region" description="Helical" evidence="13">
    <location>
        <begin position="31"/>
        <end position="51"/>
    </location>
</feature>
<feature type="region of interest" description="Disordered" evidence="12">
    <location>
        <begin position="1"/>
        <end position="21"/>
    </location>
</feature>
<dbReference type="RefSeq" id="WP_084082066.1">
    <property type="nucleotide sequence ID" value="NZ_FRBW01000003.1"/>
</dbReference>
<evidence type="ECO:0000256" key="3">
    <source>
        <dbReference type="ARBA" id="ARBA00022516"/>
    </source>
</evidence>
<evidence type="ECO:0000313" key="16">
    <source>
        <dbReference type="Proteomes" id="UP000186002"/>
    </source>
</evidence>
<evidence type="ECO:0000256" key="1">
    <source>
        <dbReference type="ARBA" id="ARBA00004141"/>
    </source>
</evidence>
<dbReference type="InterPro" id="IPR043130">
    <property type="entry name" value="CDP-OH_PTrfase_TM_dom"/>
</dbReference>
<evidence type="ECO:0000256" key="2">
    <source>
        <dbReference type="ARBA" id="ARBA00010441"/>
    </source>
</evidence>
<evidence type="ECO:0000256" key="12">
    <source>
        <dbReference type="SAM" id="MobiDB-lite"/>
    </source>
</evidence>
<keyword evidence="9" id="KW-0594">Phospholipid biosynthesis</keyword>
<keyword evidence="4 11" id="KW-0808">Transferase</keyword>
<keyword evidence="6 13" id="KW-1133">Transmembrane helix</keyword>
<dbReference type="GO" id="GO:0016020">
    <property type="term" value="C:membrane"/>
    <property type="evidence" value="ECO:0007669"/>
    <property type="project" value="UniProtKB-SubCell"/>
</dbReference>
<evidence type="ECO:0000256" key="10">
    <source>
        <dbReference type="ARBA" id="ARBA00023264"/>
    </source>
</evidence>
<dbReference type="Proteomes" id="UP000186002">
    <property type="component" value="Unassembled WGS sequence"/>
</dbReference>
<evidence type="ECO:0000256" key="9">
    <source>
        <dbReference type="ARBA" id="ARBA00023209"/>
    </source>
</evidence>
<feature type="transmembrane region" description="Helical" evidence="13">
    <location>
        <begin position="187"/>
        <end position="206"/>
    </location>
</feature>
<comment type="subcellular location">
    <subcellularLocation>
        <location evidence="1">Membrane</location>
        <topology evidence="1">Multi-pass membrane protein</topology>
    </subcellularLocation>
</comment>
<proteinExistence type="inferred from homology"/>